<dbReference type="PANTHER" id="PTHR30308:SF2">
    <property type="entry name" value="SSRA-BINDING PROTEIN"/>
    <property type="match status" value="1"/>
</dbReference>
<dbReference type="SUPFAM" id="SSF74982">
    <property type="entry name" value="Small protein B (SmpB)"/>
    <property type="match status" value="1"/>
</dbReference>
<dbReference type="InterPro" id="IPR000037">
    <property type="entry name" value="SsrA-bd_prot"/>
</dbReference>
<dbReference type="CDD" id="cd09294">
    <property type="entry name" value="SmpB"/>
    <property type="match status" value="1"/>
</dbReference>
<dbReference type="NCBIfam" id="NF003843">
    <property type="entry name" value="PRK05422.1"/>
    <property type="match status" value="1"/>
</dbReference>
<dbReference type="GO" id="GO:0070930">
    <property type="term" value="P:trans-translation-dependent protein tagging"/>
    <property type="evidence" value="ECO:0007669"/>
    <property type="project" value="TreeGrafter"/>
</dbReference>
<comment type="similarity">
    <text evidence="3">Belongs to the SmpB family.</text>
</comment>
<dbReference type="InterPro" id="IPR020081">
    <property type="entry name" value="SsrA-bd_prot_CS"/>
</dbReference>
<name>A0A1F4UJQ0_UNCKA</name>
<dbReference type="NCBIfam" id="TIGR00086">
    <property type="entry name" value="smpB"/>
    <property type="match status" value="1"/>
</dbReference>
<dbReference type="InterPro" id="IPR023620">
    <property type="entry name" value="SmpB"/>
</dbReference>
<dbReference type="Proteomes" id="UP000178615">
    <property type="component" value="Unassembled WGS sequence"/>
</dbReference>
<dbReference type="GO" id="GO:0070929">
    <property type="term" value="P:trans-translation"/>
    <property type="evidence" value="ECO:0007669"/>
    <property type="project" value="UniProtKB-UniRule"/>
</dbReference>
<accession>A0A1F4UJQ0</accession>
<dbReference type="Gene3D" id="2.40.280.10">
    <property type="match status" value="1"/>
</dbReference>
<evidence type="ECO:0000256" key="3">
    <source>
        <dbReference type="HAMAP-Rule" id="MF_00023"/>
    </source>
</evidence>
<dbReference type="GO" id="GO:0005829">
    <property type="term" value="C:cytosol"/>
    <property type="evidence" value="ECO:0007669"/>
    <property type="project" value="TreeGrafter"/>
</dbReference>
<reference evidence="4 5" key="1">
    <citation type="journal article" date="2016" name="Nat. Commun.">
        <title>Thousands of microbial genomes shed light on interconnected biogeochemical processes in an aquifer system.</title>
        <authorList>
            <person name="Anantharaman K."/>
            <person name="Brown C.T."/>
            <person name="Hug L.A."/>
            <person name="Sharon I."/>
            <person name="Castelle C.J."/>
            <person name="Probst A.J."/>
            <person name="Thomas B.C."/>
            <person name="Singh A."/>
            <person name="Wilkins M.J."/>
            <person name="Karaoz U."/>
            <person name="Brodie E.L."/>
            <person name="Williams K.H."/>
            <person name="Hubbard S.S."/>
            <person name="Banfield J.F."/>
        </authorList>
    </citation>
    <scope>NUCLEOTIDE SEQUENCE [LARGE SCALE GENOMIC DNA]</scope>
</reference>
<dbReference type="HAMAP" id="MF_00023">
    <property type="entry name" value="SmpB"/>
    <property type="match status" value="1"/>
</dbReference>
<dbReference type="GO" id="GO:0003723">
    <property type="term" value="F:RNA binding"/>
    <property type="evidence" value="ECO:0007669"/>
    <property type="project" value="UniProtKB-UniRule"/>
</dbReference>
<organism evidence="4 5">
    <name type="scientific">candidate division WWE3 bacterium RBG_19FT_COMBO_34_6</name>
    <dbReference type="NCBI Taxonomy" id="1802612"/>
    <lineage>
        <taxon>Bacteria</taxon>
        <taxon>Katanobacteria</taxon>
    </lineage>
</organism>
<comment type="caution">
    <text evidence="4">The sequence shown here is derived from an EMBL/GenBank/DDBJ whole genome shotgun (WGS) entry which is preliminary data.</text>
</comment>
<dbReference type="Pfam" id="PF01668">
    <property type="entry name" value="SmpB"/>
    <property type="match status" value="1"/>
</dbReference>
<evidence type="ECO:0000313" key="5">
    <source>
        <dbReference type="Proteomes" id="UP000178615"/>
    </source>
</evidence>
<evidence type="ECO:0000256" key="1">
    <source>
        <dbReference type="ARBA" id="ARBA00022490"/>
    </source>
</evidence>
<dbReference type="EMBL" id="MEUV01000045">
    <property type="protein sequence ID" value="OGC45208.1"/>
    <property type="molecule type" value="Genomic_DNA"/>
</dbReference>
<gene>
    <name evidence="3" type="primary">smpB</name>
    <name evidence="4" type="ORF">A2V49_01190</name>
</gene>
<comment type="function">
    <text evidence="3">Required for rescue of stalled ribosomes mediated by trans-translation. Binds to transfer-messenger RNA (tmRNA), required for stable association of tmRNA with ribosomes. tmRNA and SmpB together mimic tRNA shape, replacing the anticodon stem-loop with SmpB. tmRNA is encoded by the ssrA gene; the 2 termini fold to resemble tRNA(Ala) and it encodes a 'tag peptide', a short internal open reading frame. During trans-translation Ala-aminoacylated tmRNA acts like a tRNA, entering the A-site of stalled ribosomes, displacing the stalled mRNA. The ribosome then switches to translate the ORF on the tmRNA; the nascent peptide is terminated with the 'tag peptide' encoded by the tmRNA and targeted for degradation. The ribosome is freed to recommence translation, which seems to be the essential function of trans-translation.</text>
</comment>
<evidence type="ECO:0000256" key="2">
    <source>
        <dbReference type="ARBA" id="ARBA00022884"/>
    </source>
</evidence>
<keyword evidence="1 3" id="KW-0963">Cytoplasm</keyword>
<sequence length="148" mass="17170">MLLIKNRKALFNNELIETLVAGIVLWGYEVKAVREGNVSFEGSYVGYEGNDILLYNCNIGRYSKQFQDNSNAKRPRKLLLNKFEQNRLKAELAQKGRTAVPLSFFLKNNLIKLEFALVKGRKKYEQRQLLKKRQIEKDLARITKGADF</sequence>
<comment type="subcellular location">
    <subcellularLocation>
        <location evidence="3">Cytoplasm</location>
    </subcellularLocation>
    <text evidence="3">The tmRNA-SmpB complex associates with stalled 70S ribosomes.</text>
</comment>
<protein>
    <recommendedName>
        <fullName evidence="3">SsrA-binding protein</fullName>
    </recommendedName>
    <alternativeName>
        <fullName evidence="3">Small protein B</fullName>
    </alternativeName>
</protein>
<evidence type="ECO:0000313" key="4">
    <source>
        <dbReference type="EMBL" id="OGC45208.1"/>
    </source>
</evidence>
<dbReference type="PROSITE" id="PS01317">
    <property type="entry name" value="SSRP"/>
    <property type="match status" value="1"/>
</dbReference>
<proteinExistence type="inferred from homology"/>
<dbReference type="AlphaFoldDB" id="A0A1F4UJQ0"/>
<dbReference type="PANTHER" id="PTHR30308">
    <property type="entry name" value="TMRNA-BINDING COMPONENT OF TRANS-TRANSLATION TAGGING COMPLEX"/>
    <property type="match status" value="1"/>
</dbReference>
<keyword evidence="2 3" id="KW-0694">RNA-binding</keyword>